<dbReference type="Proteomes" id="UP001597546">
    <property type="component" value="Unassembled WGS sequence"/>
</dbReference>
<organism evidence="2 3">
    <name type="scientific">Pedobacter alpinus</name>
    <dbReference type="NCBI Taxonomy" id="1590643"/>
    <lineage>
        <taxon>Bacteria</taxon>
        <taxon>Pseudomonadati</taxon>
        <taxon>Bacteroidota</taxon>
        <taxon>Sphingobacteriia</taxon>
        <taxon>Sphingobacteriales</taxon>
        <taxon>Sphingobacteriaceae</taxon>
        <taxon>Pedobacter</taxon>
    </lineage>
</organism>
<feature type="transmembrane region" description="Helical" evidence="1">
    <location>
        <begin position="111"/>
        <end position="131"/>
    </location>
</feature>
<evidence type="ECO:0000313" key="3">
    <source>
        <dbReference type="Proteomes" id="UP001597546"/>
    </source>
</evidence>
<gene>
    <name evidence="2" type="ORF">ACFSSE_03565</name>
</gene>
<evidence type="ECO:0000313" key="2">
    <source>
        <dbReference type="EMBL" id="MFD2730770.1"/>
    </source>
</evidence>
<feature type="transmembrane region" description="Helical" evidence="1">
    <location>
        <begin position="82"/>
        <end position="99"/>
    </location>
</feature>
<dbReference type="PANTHER" id="PTHR28026:SF9">
    <property type="entry name" value="2-HYDROXY-PALMITIC ACID DIOXYGENASE MPO1"/>
    <property type="match status" value="1"/>
</dbReference>
<comment type="caution">
    <text evidence="2">The sequence shown here is derived from an EMBL/GenBank/DDBJ whole genome shotgun (WGS) entry which is preliminary data.</text>
</comment>
<feature type="transmembrane region" description="Helical" evidence="1">
    <location>
        <begin position="27"/>
        <end position="49"/>
    </location>
</feature>
<keyword evidence="1" id="KW-1133">Transmembrane helix</keyword>
<keyword evidence="1" id="KW-0812">Transmembrane</keyword>
<dbReference type="Pfam" id="PF06127">
    <property type="entry name" value="Mpo1-like"/>
    <property type="match status" value="1"/>
</dbReference>
<dbReference type="PANTHER" id="PTHR28026">
    <property type="entry name" value="DUF962 DOMAIN PROTEIN (AFU_ORTHOLOGUE AFUA_8G05310)"/>
    <property type="match status" value="1"/>
</dbReference>
<dbReference type="InterPro" id="IPR009305">
    <property type="entry name" value="Mpo1-like"/>
</dbReference>
<accession>A0ABW5TPW7</accession>
<evidence type="ECO:0000256" key="1">
    <source>
        <dbReference type="SAM" id="Phobius"/>
    </source>
</evidence>
<proteinExistence type="predicted"/>
<dbReference type="RefSeq" id="WP_379044534.1">
    <property type="nucleotide sequence ID" value="NZ_JBHSKW010000042.1"/>
</dbReference>
<feature type="transmembrane region" description="Helical" evidence="1">
    <location>
        <begin position="143"/>
        <end position="164"/>
    </location>
</feature>
<keyword evidence="1" id="KW-0472">Membrane</keyword>
<name>A0ABW5TPW7_9SPHI</name>
<reference evidence="3" key="1">
    <citation type="journal article" date="2019" name="Int. J. Syst. Evol. Microbiol.">
        <title>The Global Catalogue of Microorganisms (GCM) 10K type strain sequencing project: providing services to taxonomists for standard genome sequencing and annotation.</title>
        <authorList>
            <consortium name="The Broad Institute Genomics Platform"/>
            <consortium name="The Broad Institute Genome Sequencing Center for Infectious Disease"/>
            <person name="Wu L."/>
            <person name="Ma J."/>
        </authorList>
    </citation>
    <scope>NUCLEOTIDE SEQUENCE [LARGE SCALE GENOMIC DNA]</scope>
    <source>
        <strain evidence="3">KCTC 42456</strain>
    </source>
</reference>
<dbReference type="EMBL" id="JBHULV010000008">
    <property type="protein sequence ID" value="MFD2730770.1"/>
    <property type="molecule type" value="Genomic_DNA"/>
</dbReference>
<keyword evidence="3" id="KW-1185">Reference proteome</keyword>
<sequence>MKKEEKRKVDILFNEYSEFHQNSKNKLIQWICVPLIIFSIIGLITSIPFPQLAFLGKYNMFINWFSVVLACAIYYYLKLSPLLSYLMLFFFGFCYFFIVQLEYIEQAGGPTLWQVSLAIFVLAHIGQFIGYKIEGKKPSFLNAIKFLLVGPIWLLHVILTRLTIKY</sequence>
<feature type="transmembrane region" description="Helical" evidence="1">
    <location>
        <begin position="61"/>
        <end position="77"/>
    </location>
</feature>
<protein>
    <submittedName>
        <fullName evidence="2">DUF962 domain-containing protein</fullName>
    </submittedName>
</protein>